<organism evidence="3 4">
    <name type="scientific">Colletotrichum siamense</name>
    <name type="common">Anthracnose fungus</name>
    <dbReference type="NCBI Taxonomy" id="690259"/>
    <lineage>
        <taxon>Eukaryota</taxon>
        <taxon>Fungi</taxon>
        <taxon>Dikarya</taxon>
        <taxon>Ascomycota</taxon>
        <taxon>Pezizomycotina</taxon>
        <taxon>Sordariomycetes</taxon>
        <taxon>Hypocreomycetidae</taxon>
        <taxon>Glomerellales</taxon>
        <taxon>Glomerellaceae</taxon>
        <taxon>Colletotrichum</taxon>
        <taxon>Colletotrichum gloeosporioides species complex</taxon>
    </lineage>
</organism>
<comment type="caution">
    <text evidence="3">The sequence shown here is derived from an EMBL/GenBank/DDBJ whole genome shotgun (WGS) entry which is preliminary data.</text>
</comment>
<dbReference type="Pfam" id="PF20150">
    <property type="entry name" value="2EXR"/>
    <property type="match status" value="1"/>
</dbReference>
<sequence length="413" mass="46311">MATGQLSVLPPEIRAMVWKFSLPDDVPEVCVFQKPSIFATSVFSTLVVDTAFLALVHVCRETRYFVFNTKISGISFRYSDLAGCDTPYRPFRNELDTLLNAHGSGVNHIPTDVDSTVETMASAHNVDDIDAMREVSELSYIVSSFPDLEHLAVRVPAGRMHILQIFIREILHHFLPRLKTVTFVTVQATSDVQVTGTVQATGTVQVTGAGGPLLLPDFQPPEGRCKLHRFSTKEMEHLAIKTRQDDIHNMDDLIASVILGSMKLRAFVDATKAKYQLSLAKKIEIEKNMDSTNGEKIFQDILERAIDFQAHTFIEYQNGLWNRATARPSEQITHISCLLLDHRHIYPEAFVYRDGAYVAKREIPVLCAAEGQMRFETLHQEFVKLGLIQDAQVDDEDEGDDGVDEDDDGDDDA</sequence>
<dbReference type="OrthoDB" id="3473305at2759"/>
<dbReference type="InterPro" id="IPR045518">
    <property type="entry name" value="2EXR"/>
</dbReference>
<gene>
    <name evidence="3" type="ORF">CGCSCA2_v001292</name>
</gene>
<feature type="compositionally biased region" description="Acidic residues" evidence="1">
    <location>
        <begin position="392"/>
        <end position="413"/>
    </location>
</feature>
<evidence type="ECO:0000259" key="2">
    <source>
        <dbReference type="Pfam" id="PF20150"/>
    </source>
</evidence>
<name>A0A9P5F2G9_COLSI</name>
<dbReference type="AlphaFoldDB" id="A0A9P5F2G9"/>
<evidence type="ECO:0000313" key="3">
    <source>
        <dbReference type="EMBL" id="KAF4865162.1"/>
    </source>
</evidence>
<evidence type="ECO:0000256" key="1">
    <source>
        <dbReference type="SAM" id="MobiDB-lite"/>
    </source>
</evidence>
<feature type="region of interest" description="Disordered" evidence="1">
    <location>
        <begin position="391"/>
        <end position="413"/>
    </location>
</feature>
<dbReference type="Proteomes" id="UP000711996">
    <property type="component" value="Unassembled WGS sequence"/>
</dbReference>
<dbReference type="EMBL" id="QPMT01000003">
    <property type="protein sequence ID" value="KAF4865162.1"/>
    <property type="molecule type" value="Genomic_DNA"/>
</dbReference>
<proteinExistence type="predicted"/>
<reference evidence="3" key="1">
    <citation type="submission" date="2019-06" db="EMBL/GenBank/DDBJ databases">
        <authorList>
            <person name="Gan P."/>
            <person name="Shirasu K."/>
        </authorList>
    </citation>
    <scope>NUCLEOTIDE SEQUENCE [LARGE SCALE GENOMIC DNA]</scope>
    <source>
        <strain evidence="3">CAD2</strain>
    </source>
</reference>
<keyword evidence="4" id="KW-1185">Reference proteome</keyword>
<protein>
    <recommendedName>
        <fullName evidence="2">2EXR domain-containing protein</fullName>
    </recommendedName>
</protein>
<evidence type="ECO:0000313" key="4">
    <source>
        <dbReference type="Proteomes" id="UP000711996"/>
    </source>
</evidence>
<accession>A0A9P5F2G9</accession>
<feature type="domain" description="2EXR" evidence="2">
    <location>
        <begin position="9"/>
        <end position="98"/>
    </location>
</feature>